<evidence type="ECO:0000313" key="10">
    <source>
        <dbReference type="EMBL" id="EGO64802.1"/>
    </source>
</evidence>
<dbReference type="PANTHER" id="PTHR30026:SF20">
    <property type="entry name" value="OUTER MEMBRANE PROTEIN TOLC"/>
    <property type="match status" value="1"/>
</dbReference>
<sequence>MKRNISWKKSLRVFIAASLLAAQTPASISWAAPLELSLADSLTMAYQNNPTAKIADVNRSKAASGVHEAKGGKLPTVSLGSTYILDQNQPGVTSDAGGSDLSSSLRLNWPLYTGGRTEALIKQAELGEDQAQLDVAQTRQQLTLDVTSAYYNVLQAKNLAQVSQETVDNMTQHLQNVQAKYEVGTVAKSDVLRSEVELANARQNLLKAQNGYDLSVASLANLIGASVDEGITLKDELKYEAQEVSLDNSIAQAAKSRPEVAQASIGVAIAQQGVKAAKSGHKPTLSAGGSIAWQDAELPDTEDDNWTVSVSANWNVFDGGVTRAKVKSAGDSVEQARLQEQQVRDNVTLEVRQAYLSLKEAEKRVETTQVAVSKAEEDLFIAREQYNAGVGTNLDVIDAQLALAQSRNNYTQALYDHNISKAKLDKAIGSDLN</sequence>
<evidence type="ECO:0000256" key="2">
    <source>
        <dbReference type="ARBA" id="ARBA00007613"/>
    </source>
</evidence>
<evidence type="ECO:0000256" key="5">
    <source>
        <dbReference type="ARBA" id="ARBA00022692"/>
    </source>
</evidence>
<keyword evidence="8" id="KW-0175">Coiled coil</keyword>
<keyword evidence="6" id="KW-0472">Membrane</keyword>
<keyword evidence="7" id="KW-0998">Cell outer membrane</keyword>
<comment type="caution">
    <text evidence="10">The sequence shown here is derived from an EMBL/GenBank/DDBJ whole genome shotgun (WGS) entry which is preliminary data.</text>
</comment>
<dbReference type="InterPro" id="IPR051906">
    <property type="entry name" value="TolC-like"/>
</dbReference>
<comment type="subcellular location">
    <subcellularLocation>
        <location evidence="1">Cell outer membrane</location>
    </subcellularLocation>
</comment>
<evidence type="ECO:0000256" key="1">
    <source>
        <dbReference type="ARBA" id="ARBA00004442"/>
    </source>
</evidence>
<dbReference type="GO" id="GO:0015562">
    <property type="term" value="F:efflux transmembrane transporter activity"/>
    <property type="evidence" value="ECO:0007669"/>
    <property type="project" value="InterPro"/>
</dbReference>
<proteinExistence type="inferred from homology"/>
<feature type="signal peptide" evidence="9">
    <location>
        <begin position="1"/>
        <end position="31"/>
    </location>
</feature>
<dbReference type="RefSeq" id="WP_004093790.1">
    <property type="nucleotide sequence ID" value="NZ_AFGF01000049.1"/>
</dbReference>
<evidence type="ECO:0000313" key="11">
    <source>
        <dbReference type="Proteomes" id="UP000003240"/>
    </source>
</evidence>
<dbReference type="PIRSF" id="PIRSF001892">
    <property type="entry name" value="CyaE"/>
    <property type="match status" value="1"/>
</dbReference>
<keyword evidence="5" id="KW-0812">Transmembrane</keyword>
<dbReference type="SUPFAM" id="SSF56954">
    <property type="entry name" value="Outer membrane efflux proteins (OEP)"/>
    <property type="match status" value="1"/>
</dbReference>
<dbReference type="GO" id="GO:0009279">
    <property type="term" value="C:cell outer membrane"/>
    <property type="evidence" value="ECO:0007669"/>
    <property type="project" value="UniProtKB-SubCell"/>
</dbReference>
<reference evidence="10 11" key="1">
    <citation type="journal article" date="2011" name="EMBO J.">
        <title>Structural diversity of bacterial flagellar motors.</title>
        <authorList>
            <person name="Chen S."/>
            <person name="Beeby M."/>
            <person name="Murphy G.E."/>
            <person name="Leadbetter J.R."/>
            <person name="Hendrixson D.R."/>
            <person name="Briegel A."/>
            <person name="Li Z."/>
            <person name="Shi J."/>
            <person name="Tocheva E.I."/>
            <person name="Muller A."/>
            <person name="Dobro M.J."/>
            <person name="Jensen G.J."/>
        </authorList>
    </citation>
    <scope>NUCLEOTIDE SEQUENCE [LARGE SCALE GENOMIC DNA]</scope>
    <source>
        <strain evidence="10 11">DSM 6540</strain>
    </source>
</reference>
<evidence type="ECO:0000256" key="6">
    <source>
        <dbReference type="ARBA" id="ARBA00023136"/>
    </source>
</evidence>
<accession>F7NGJ8</accession>
<feature type="chain" id="PRO_5003359150" evidence="9">
    <location>
        <begin position="32"/>
        <end position="433"/>
    </location>
</feature>
<dbReference type="Gene3D" id="1.20.1600.10">
    <property type="entry name" value="Outer membrane efflux proteins (OEP)"/>
    <property type="match status" value="1"/>
</dbReference>
<gene>
    <name evidence="10" type="ORF">ALO_05930</name>
</gene>
<dbReference type="STRING" id="1009370.ALO_05930"/>
<dbReference type="InterPro" id="IPR003423">
    <property type="entry name" value="OMP_efflux"/>
</dbReference>
<dbReference type="Pfam" id="PF02321">
    <property type="entry name" value="OEP"/>
    <property type="match status" value="2"/>
</dbReference>
<dbReference type="AlphaFoldDB" id="F7NGJ8"/>
<keyword evidence="11" id="KW-1185">Reference proteome</keyword>
<dbReference type="InterPro" id="IPR028351">
    <property type="entry name" value="CyaE"/>
</dbReference>
<keyword evidence="9" id="KW-0732">Signal</keyword>
<evidence type="ECO:0000256" key="3">
    <source>
        <dbReference type="ARBA" id="ARBA00022448"/>
    </source>
</evidence>
<dbReference type="EMBL" id="AFGF01000049">
    <property type="protein sequence ID" value="EGO64802.1"/>
    <property type="molecule type" value="Genomic_DNA"/>
</dbReference>
<comment type="similarity">
    <text evidence="2">Belongs to the outer membrane factor (OMF) (TC 1.B.17) family.</text>
</comment>
<dbReference type="PANTHER" id="PTHR30026">
    <property type="entry name" value="OUTER MEMBRANE PROTEIN TOLC"/>
    <property type="match status" value="1"/>
</dbReference>
<organism evidence="10 11">
    <name type="scientific">Acetonema longum DSM 6540</name>
    <dbReference type="NCBI Taxonomy" id="1009370"/>
    <lineage>
        <taxon>Bacteria</taxon>
        <taxon>Bacillati</taxon>
        <taxon>Bacillota</taxon>
        <taxon>Negativicutes</taxon>
        <taxon>Acetonemataceae</taxon>
        <taxon>Acetonema</taxon>
    </lineage>
</organism>
<evidence type="ECO:0000256" key="7">
    <source>
        <dbReference type="ARBA" id="ARBA00023237"/>
    </source>
</evidence>
<keyword evidence="3" id="KW-0813">Transport</keyword>
<dbReference type="GO" id="GO:0015288">
    <property type="term" value="F:porin activity"/>
    <property type="evidence" value="ECO:0007669"/>
    <property type="project" value="TreeGrafter"/>
</dbReference>
<dbReference type="eggNOG" id="COG1538">
    <property type="taxonomic scope" value="Bacteria"/>
</dbReference>
<evidence type="ECO:0000256" key="9">
    <source>
        <dbReference type="SAM" id="SignalP"/>
    </source>
</evidence>
<evidence type="ECO:0000256" key="4">
    <source>
        <dbReference type="ARBA" id="ARBA00022452"/>
    </source>
</evidence>
<dbReference type="Proteomes" id="UP000003240">
    <property type="component" value="Unassembled WGS sequence"/>
</dbReference>
<feature type="coiled-coil region" evidence="8">
    <location>
        <begin position="344"/>
        <end position="378"/>
    </location>
</feature>
<protein>
    <submittedName>
        <fullName evidence="10">Outer membrane efflux protein</fullName>
    </submittedName>
</protein>
<dbReference type="GO" id="GO:1990281">
    <property type="term" value="C:efflux pump complex"/>
    <property type="evidence" value="ECO:0007669"/>
    <property type="project" value="TreeGrafter"/>
</dbReference>
<evidence type="ECO:0000256" key="8">
    <source>
        <dbReference type="SAM" id="Coils"/>
    </source>
</evidence>
<name>F7NGJ8_9FIRM</name>
<keyword evidence="4" id="KW-1134">Transmembrane beta strand</keyword>